<dbReference type="InterPro" id="IPR007627">
    <property type="entry name" value="RNA_pol_sigma70_r2"/>
</dbReference>
<gene>
    <name evidence="9" type="ORF">GV64_04700</name>
</gene>
<accession>A0A081K7L5</accession>
<keyword evidence="5 6" id="KW-0804">Transcription</keyword>
<evidence type="ECO:0000256" key="6">
    <source>
        <dbReference type="RuleBase" id="RU000716"/>
    </source>
</evidence>
<evidence type="ECO:0000256" key="1">
    <source>
        <dbReference type="ARBA" id="ARBA00010641"/>
    </source>
</evidence>
<evidence type="ECO:0000256" key="5">
    <source>
        <dbReference type="ARBA" id="ARBA00023163"/>
    </source>
</evidence>
<sequence>MEFKPDQAAQKQDFRQVLVDLAKSRDKKLFMQLYDYFAPRLKSFLVRKGANEELAEELVQETLLSVWRKTSSYDPAKATASTWIFRIARNLWIDRLRKEKPDMLSPLNSYPEVGYTPSMAACDAGRLKDALDALPQQQAQLVYKVYYEGKSHREIAEDMDMPIGSVKSGLRLAFDKLRVRIGGEP</sequence>
<evidence type="ECO:0000256" key="4">
    <source>
        <dbReference type="ARBA" id="ARBA00023125"/>
    </source>
</evidence>
<comment type="similarity">
    <text evidence="1 6">Belongs to the sigma-70 factor family. ECF subfamily.</text>
</comment>
<dbReference type="InterPro" id="IPR036388">
    <property type="entry name" value="WH-like_DNA-bd_sf"/>
</dbReference>
<dbReference type="Gene3D" id="1.10.1740.10">
    <property type="match status" value="1"/>
</dbReference>
<evidence type="ECO:0000259" key="7">
    <source>
        <dbReference type="Pfam" id="PF04542"/>
    </source>
</evidence>
<evidence type="ECO:0000256" key="2">
    <source>
        <dbReference type="ARBA" id="ARBA00023015"/>
    </source>
</evidence>
<organism evidence="9 10">
    <name type="scientific">Endozoicomonas elysicola</name>
    <dbReference type="NCBI Taxonomy" id="305900"/>
    <lineage>
        <taxon>Bacteria</taxon>
        <taxon>Pseudomonadati</taxon>
        <taxon>Pseudomonadota</taxon>
        <taxon>Gammaproteobacteria</taxon>
        <taxon>Oceanospirillales</taxon>
        <taxon>Endozoicomonadaceae</taxon>
        <taxon>Endozoicomonas</taxon>
    </lineage>
</organism>
<dbReference type="eggNOG" id="COG1595">
    <property type="taxonomic scope" value="Bacteria"/>
</dbReference>
<dbReference type="InterPro" id="IPR013324">
    <property type="entry name" value="RNA_pol_sigma_r3/r4-like"/>
</dbReference>
<keyword evidence="3 6" id="KW-0731">Sigma factor</keyword>
<proteinExistence type="inferred from homology"/>
<dbReference type="AlphaFoldDB" id="A0A081K7L5"/>
<dbReference type="Proteomes" id="UP000027997">
    <property type="component" value="Unassembled WGS sequence"/>
</dbReference>
<dbReference type="GO" id="GO:0003677">
    <property type="term" value="F:DNA binding"/>
    <property type="evidence" value="ECO:0007669"/>
    <property type="project" value="UniProtKB-KW"/>
</dbReference>
<dbReference type="Gene3D" id="1.10.10.10">
    <property type="entry name" value="Winged helix-like DNA-binding domain superfamily/Winged helix DNA-binding domain"/>
    <property type="match status" value="1"/>
</dbReference>
<dbReference type="InterPro" id="IPR039425">
    <property type="entry name" value="RNA_pol_sigma-70-like"/>
</dbReference>
<dbReference type="Pfam" id="PF08281">
    <property type="entry name" value="Sigma70_r4_2"/>
    <property type="match status" value="1"/>
</dbReference>
<dbReference type="PROSITE" id="PS01063">
    <property type="entry name" value="SIGMA70_ECF"/>
    <property type="match status" value="1"/>
</dbReference>
<dbReference type="SUPFAM" id="SSF88659">
    <property type="entry name" value="Sigma3 and sigma4 domains of RNA polymerase sigma factors"/>
    <property type="match status" value="1"/>
</dbReference>
<reference evidence="9 10" key="1">
    <citation type="submission" date="2014-06" db="EMBL/GenBank/DDBJ databases">
        <title>Whole Genome Sequences of Three Symbiotic Endozoicomonas Bacteria.</title>
        <authorList>
            <person name="Neave M.J."/>
            <person name="Apprill A."/>
            <person name="Voolstra C.R."/>
        </authorList>
    </citation>
    <scope>NUCLEOTIDE SEQUENCE [LARGE SCALE GENOMIC DNA]</scope>
    <source>
        <strain evidence="9 10">DSM 22380</strain>
    </source>
</reference>
<keyword evidence="10" id="KW-1185">Reference proteome</keyword>
<keyword evidence="4 6" id="KW-0238">DNA-binding</keyword>
<dbReference type="GO" id="GO:0006352">
    <property type="term" value="P:DNA-templated transcription initiation"/>
    <property type="evidence" value="ECO:0007669"/>
    <property type="project" value="InterPro"/>
</dbReference>
<keyword evidence="2 6" id="KW-0805">Transcription regulation</keyword>
<dbReference type="RefSeq" id="WP_033403559.1">
    <property type="nucleotide sequence ID" value="NZ_JOJP01000001.1"/>
</dbReference>
<dbReference type="SUPFAM" id="SSF88946">
    <property type="entry name" value="Sigma2 domain of RNA polymerase sigma factors"/>
    <property type="match status" value="1"/>
</dbReference>
<feature type="domain" description="RNA polymerase sigma factor 70 region 4 type 2" evidence="8">
    <location>
        <begin position="126"/>
        <end position="177"/>
    </location>
</feature>
<dbReference type="NCBIfam" id="TIGR02937">
    <property type="entry name" value="sigma70-ECF"/>
    <property type="match status" value="1"/>
</dbReference>
<dbReference type="CDD" id="cd06171">
    <property type="entry name" value="Sigma70_r4"/>
    <property type="match status" value="1"/>
</dbReference>
<dbReference type="InterPro" id="IPR014284">
    <property type="entry name" value="RNA_pol_sigma-70_dom"/>
</dbReference>
<evidence type="ECO:0000256" key="3">
    <source>
        <dbReference type="ARBA" id="ARBA00023082"/>
    </source>
</evidence>
<evidence type="ECO:0000313" key="9">
    <source>
        <dbReference type="EMBL" id="KEI70141.1"/>
    </source>
</evidence>
<dbReference type="EMBL" id="JOJP01000001">
    <property type="protein sequence ID" value="KEI70141.1"/>
    <property type="molecule type" value="Genomic_DNA"/>
</dbReference>
<feature type="domain" description="RNA polymerase sigma-70 region 2" evidence="7">
    <location>
        <begin position="33"/>
        <end position="100"/>
    </location>
</feature>
<dbReference type="STRING" id="305900.GV64_04700"/>
<dbReference type="Pfam" id="PF04542">
    <property type="entry name" value="Sigma70_r2"/>
    <property type="match status" value="1"/>
</dbReference>
<dbReference type="PANTHER" id="PTHR43133:SF62">
    <property type="entry name" value="RNA POLYMERASE SIGMA FACTOR SIGZ"/>
    <property type="match status" value="1"/>
</dbReference>
<evidence type="ECO:0000259" key="8">
    <source>
        <dbReference type="Pfam" id="PF08281"/>
    </source>
</evidence>
<dbReference type="InterPro" id="IPR013325">
    <property type="entry name" value="RNA_pol_sigma_r2"/>
</dbReference>
<protein>
    <recommendedName>
        <fullName evidence="6">RNA polymerase sigma factor</fullName>
    </recommendedName>
</protein>
<dbReference type="InterPro" id="IPR000838">
    <property type="entry name" value="RNA_pol_sigma70_ECF_CS"/>
</dbReference>
<dbReference type="PANTHER" id="PTHR43133">
    <property type="entry name" value="RNA POLYMERASE ECF-TYPE SIGMA FACTO"/>
    <property type="match status" value="1"/>
</dbReference>
<comment type="caution">
    <text evidence="9">The sequence shown here is derived from an EMBL/GenBank/DDBJ whole genome shotgun (WGS) entry which is preliminary data.</text>
</comment>
<evidence type="ECO:0000313" key="10">
    <source>
        <dbReference type="Proteomes" id="UP000027997"/>
    </source>
</evidence>
<dbReference type="InterPro" id="IPR013249">
    <property type="entry name" value="RNA_pol_sigma70_r4_t2"/>
</dbReference>
<dbReference type="GO" id="GO:0016987">
    <property type="term" value="F:sigma factor activity"/>
    <property type="evidence" value="ECO:0007669"/>
    <property type="project" value="UniProtKB-KW"/>
</dbReference>
<name>A0A081K7L5_9GAMM</name>